<dbReference type="AlphaFoldDB" id="A0A8X6L3J2"/>
<dbReference type="EMBL" id="BMAO01034121">
    <property type="protein sequence ID" value="GFQ94111.1"/>
    <property type="molecule type" value="Genomic_DNA"/>
</dbReference>
<gene>
    <name evidence="1" type="ORF">TNCT_276351</name>
</gene>
<protein>
    <submittedName>
        <fullName evidence="1">Uncharacterized protein</fullName>
    </submittedName>
</protein>
<dbReference type="Proteomes" id="UP000887116">
    <property type="component" value="Unassembled WGS sequence"/>
</dbReference>
<dbReference type="OrthoDB" id="6459040at2759"/>
<sequence>MDVTQLKTQQKSMRTSFTISAKTVEEELTKEVLDLTELSILKLQIGGKISRLEQCQSEQCLQLGIAPKHRDFLKFFHPDKGEEIVYRHC</sequence>
<evidence type="ECO:0000313" key="2">
    <source>
        <dbReference type="Proteomes" id="UP000887116"/>
    </source>
</evidence>
<reference evidence="1" key="1">
    <citation type="submission" date="2020-07" db="EMBL/GenBank/DDBJ databases">
        <title>Multicomponent nature underlies the extraordinary mechanical properties of spider dragline silk.</title>
        <authorList>
            <person name="Kono N."/>
            <person name="Nakamura H."/>
            <person name="Mori M."/>
            <person name="Yoshida Y."/>
            <person name="Ohtoshi R."/>
            <person name="Malay A.D."/>
            <person name="Moran D.A.P."/>
            <person name="Tomita M."/>
            <person name="Numata K."/>
            <person name="Arakawa K."/>
        </authorList>
    </citation>
    <scope>NUCLEOTIDE SEQUENCE</scope>
</reference>
<accession>A0A8X6L3J2</accession>
<keyword evidence="2" id="KW-1185">Reference proteome</keyword>
<comment type="caution">
    <text evidence="1">The sequence shown here is derived from an EMBL/GenBank/DDBJ whole genome shotgun (WGS) entry which is preliminary data.</text>
</comment>
<evidence type="ECO:0000313" key="1">
    <source>
        <dbReference type="EMBL" id="GFQ94111.1"/>
    </source>
</evidence>
<proteinExistence type="predicted"/>
<name>A0A8X6L3J2_TRICU</name>
<organism evidence="1 2">
    <name type="scientific">Trichonephila clavata</name>
    <name type="common">Joro spider</name>
    <name type="synonym">Nephila clavata</name>
    <dbReference type="NCBI Taxonomy" id="2740835"/>
    <lineage>
        <taxon>Eukaryota</taxon>
        <taxon>Metazoa</taxon>
        <taxon>Ecdysozoa</taxon>
        <taxon>Arthropoda</taxon>
        <taxon>Chelicerata</taxon>
        <taxon>Arachnida</taxon>
        <taxon>Araneae</taxon>
        <taxon>Araneomorphae</taxon>
        <taxon>Entelegynae</taxon>
        <taxon>Araneoidea</taxon>
        <taxon>Nephilidae</taxon>
        <taxon>Trichonephila</taxon>
    </lineage>
</organism>